<dbReference type="AlphaFoldDB" id="A0A9K3KRZ7"/>
<dbReference type="EMBL" id="JAGRRH010000019">
    <property type="protein sequence ID" value="KAG7348934.1"/>
    <property type="molecule type" value="Genomic_DNA"/>
</dbReference>
<name>A0A9K3KRZ7_9STRA</name>
<reference evidence="1" key="2">
    <citation type="submission" date="2021-04" db="EMBL/GenBank/DDBJ databases">
        <authorList>
            <person name="Podell S."/>
        </authorList>
    </citation>
    <scope>NUCLEOTIDE SEQUENCE</scope>
    <source>
        <strain evidence="1">Hildebrandi</strain>
    </source>
</reference>
<dbReference type="Proteomes" id="UP000693970">
    <property type="component" value="Unassembled WGS sequence"/>
</dbReference>
<organism evidence="1 2">
    <name type="scientific">Nitzschia inconspicua</name>
    <dbReference type="NCBI Taxonomy" id="303405"/>
    <lineage>
        <taxon>Eukaryota</taxon>
        <taxon>Sar</taxon>
        <taxon>Stramenopiles</taxon>
        <taxon>Ochrophyta</taxon>
        <taxon>Bacillariophyta</taxon>
        <taxon>Bacillariophyceae</taxon>
        <taxon>Bacillariophycidae</taxon>
        <taxon>Bacillariales</taxon>
        <taxon>Bacillariaceae</taxon>
        <taxon>Nitzschia</taxon>
    </lineage>
</organism>
<evidence type="ECO:0000313" key="2">
    <source>
        <dbReference type="Proteomes" id="UP000693970"/>
    </source>
</evidence>
<comment type="caution">
    <text evidence="1">The sequence shown here is derived from an EMBL/GenBank/DDBJ whole genome shotgun (WGS) entry which is preliminary data.</text>
</comment>
<evidence type="ECO:0000313" key="1">
    <source>
        <dbReference type="EMBL" id="KAG7348934.1"/>
    </source>
</evidence>
<protein>
    <submittedName>
        <fullName evidence="1">Uncharacterized protein</fullName>
    </submittedName>
</protein>
<accession>A0A9K3KRZ7</accession>
<gene>
    <name evidence="1" type="ORF">IV203_011531</name>
</gene>
<proteinExistence type="predicted"/>
<sequence>MSSASFKDLLYDLKDILDLEDVGKTPIPKDTVTENWASTNCLELLQNTVTQSTAAKEAKEELKELKHGTVRGDCLWIAAKLERRALDILFVLKSDDPTIEWTKKGKKPTGKFRSLGGRVHVYKIELIKKLGLAKQNPKVAPKDQPLTFWNDAKLTQVLEPSQDSNQ</sequence>
<keyword evidence="2" id="KW-1185">Reference proteome</keyword>
<reference evidence="1" key="1">
    <citation type="journal article" date="2021" name="Sci. Rep.">
        <title>Diploid genomic architecture of Nitzschia inconspicua, an elite biomass production diatom.</title>
        <authorList>
            <person name="Oliver A."/>
            <person name="Podell S."/>
            <person name="Pinowska A."/>
            <person name="Traller J.C."/>
            <person name="Smith S.R."/>
            <person name="McClure R."/>
            <person name="Beliaev A."/>
            <person name="Bohutskyi P."/>
            <person name="Hill E.A."/>
            <person name="Rabines A."/>
            <person name="Zheng H."/>
            <person name="Allen L.Z."/>
            <person name="Kuo A."/>
            <person name="Grigoriev I.V."/>
            <person name="Allen A.E."/>
            <person name="Hazlebeck D."/>
            <person name="Allen E.E."/>
        </authorList>
    </citation>
    <scope>NUCLEOTIDE SEQUENCE</scope>
    <source>
        <strain evidence="1">Hildebrandi</strain>
    </source>
</reference>